<dbReference type="Proteomes" id="UP001500307">
    <property type="component" value="Unassembled WGS sequence"/>
</dbReference>
<gene>
    <name evidence="3" type="ORF">GCM10023176_60760</name>
</gene>
<keyword evidence="4" id="KW-1185">Reference proteome</keyword>
<feature type="region of interest" description="Disordered" evidence="1">
    <location>
        <begin position="1"/>
        <end position="50"/>
    </location>
</feature>
<organism evidence="3 4">
    <name type="scientific">Micromonospora coerulea</name>
    <dbReference type="NCBI Taxonomy" id="47856"/>
    <lineage>
        <taxon>Bacteria</taxon>
        <taxon>Bacillati</taxon>
        <taxon>Actinomycetota</taxon>
        <taxon>Actinomycetes</taxon>
        <taxon>Micromonosporales</taxon>
        <taxon>Micromonosporaceae</taxon>
        <taxon>Micromonospora</taxon>
    </lineage>
</organism>
<protein>
    <recommendedName>
        <fullName evidence="5">DUF3887 domain-containing protein</fullName>
    </recommendedName>
</protein>
<keyword evidence="2" id="KW-0812">Transmembrane</keyword>
<accession>A0ABP8T5T6</accession>
<sequence>MKGNGTTLWRMTDPGPVGPPPHPVLSGAGGAPPVPGSPAEPDVPAGPGVAPPFAAPPTEGGRTRLWLGLGVGALAVLLCCGGGGAAVVGLAVSNVQAIEEQGRTVTDDYYHALVEKDWSRAYDTLCDDAQRRESRPEFEERVAAEPAISGYRVGKVDAQTLTVPVDVTLGSGRREAQQVTLAADPQTGGMEVCGVS</sequence>
<evidence type="ECO:0000313" key="4">
    <source>
        <dbReference type="Proteomes" id="UP001500307"/>
    </source>
</evidence>
<evidence type="ECO:0000256" key="1">
    <source>
        <dbReference type="SAM" id="MobiDB-lite"/>
    </source>
</evidence>
<keyword evidence="2" id="KW-0472">Membrane</keyword>
<name>A0ABP8T5T6_9ACTN</name>
<reference evidence="4" key="1">
    <citation type="journal article" date="2019" name="Int. J. Syst. Evol. Microbiol.">
        <title>The Global Catalogue of Microorganisms (GCM) 10K type strain sequencing project: providing services to taxonomists for standard genome sequencing and annotation.</title>
        <authorList>
            <consortium name="The Broad Institute Genomics Platform"/>
            <consortium name="The Broad Institute Genome Sequencing Center for Infectious Disease"/>
            <person name="Wu L."/>
            <person name="Ma J."/>
        </authorList>
    </citation>
    <scope>NUCLEOTIDE SEQUENCE [LARGE SCALE GENOMIC DNA]</scope>
    <source>
        <strain evidence="4">JCM 3175</strain>
    </source>
</reference>
<feature type="compositionally biased region" description="Low complexity" evidence="1">
    <location>
        <begin position="39"/>
        <end position="48"/>
    </location>
</feature>
<proteinExistence type="predicted"/>
<comment type="caution">
    <text evidence="3">The sequence shown here is derived from an EMBL/GenBank/DDBJ whole genome shotgun (WGS) entry which is preliminary data.</text>
</comment>
<keyword evidence="2" id="KW-1133">Transmembrane helix</keyword>
<evidence type="ECO:0000313" key="3">
    <source>
        <dbReference type="EMBL" id="GAA4580772.1"/>
    </source>
</evidence>
<evidence type="ECO:0000256" key="2">
    <source>
        <dbReference type="SAM" id="Phobius"/>
    </source>
</evidence>
<dbReference type="EMBL" id="BAABGU010000067">
    <property type="protein sequence ID" value="GAA4580772.1"/>
    <property type="molecule type" value="Genomic_DNA"/>
</dbReference>
<evidence type="ECO:0008006" key="5">
    <source>
        <dbReference type="Google" id="ProtNLM"/>
    </source>
</evidence>
<feature type="transmembrane region" description="Helical" evidence="2">
    <location>
        <begin position="65"/>
        <end position="92"/>
    </location>
</feature>